<sequence>MKKLLILTLAVIALGTSAFADTNKKTSYNGASHFKSTFTTAQEVNWSSDANFEKVSFLENGIKKEVFYTHQGELIGSAKTFAFDKLPKSALQTITTKYTYPEFQLQDVIEFENADGDNTYFVSMDNANMKIVLEISVYGQVTVFSKETK</sequence>
<dbReference type="AlphaFoldDB" id="A0A4R6IV52"/>
<keyword evidence="1" id="KW-0732">Signal</keyword>
<proteinExistence type="predicted"/>
<feature type="signal peptide" evidence="1">
    <location>
        <begin position="1"/>
        <end position="20"/>
    </location>
</feature>
<dbReference type="SUPFAM" id="SSF160574">
    <property type="entry name" value="BT0923-like"/>
    <property type="match status" value="1"/>
</dbReference>
<protein>
    <recommendedName>
        <fullName evidence="4">PepSY-like beta-lactamase-inhibitor</fullName>
    </recommendedName>
</protein>
<accession>A0A4R6IV52</accession>
<keyword evidence="3" id="KW-1185">Reference proteome</keyword>
<comment type="caution">
    <text evidence="2">The sequence shown here is derived from an EMBL/GenBank/DDBJ whole genome shotgun (WGS) entry which is preliminary data.</text>
</comment>
<reference evidence="2 3" key="1">
    <citation type="submission" date="2019-03" db="EMBL/GenBank/DDBJ databases">
        <title>Genomic Encyclopedia of Archaeal and Bacterial Type Strains, Phase II (KMG-II): from individual species to whole genera.</title>
        <authorList>
            <person name="Goeker M."/>
        </authorList>
    </citation>
    <scope>NUCLEOTIDE SEQUENCE [LARGE SCALE GENOMIC DNA]</scope>
    <source>
        <strain evidence="2 3">DSM 28323</strain>
    </source>
</reference>
<evidence type="ECO:0000256" key="1">
    <source>
        <dbReference type="SAM" id="SignalP"/>
    </source>
</evidence>
<organism evidence="2 3">
    <name type="scientific">Sediminibacterium goheungense</name>
    <dbReference type="NCBI Taxonomy" id="1086393"/>
    <lineage>
        <taxon>Bacteria</taxon>
        <taxon>Pseudomonadati</taxon>
        <taxon>Bacteroidota</taxon>
        <taxon>Chitinophagia</taxon>
        <taxon>Chitinophagales</taxon>
        <taxon>Chitinophagaceae</taxon>
        <taxon>Sediminibacterium</taxon>
    </lineage>
</organism>
<dbReference type="RefSeq" id="WP_133475333.1">
    <property type="nucleotide sequence ID" value="NZ_SNWP01000012.1"/>
</dbReference>
<feature type="chain" id="PRO_5020853514" description="PepSY-like beta-lactamase-inhibitor" evidence="1">
    <location>
        <begin position="21"/>
        <end position="149"/>
    </location>
</feature>
<name>A0A4R6IV52_9BACT</name>
<dbReference type="EMBL" id="SNWP01000012">
    <property type="protein sequence ID" value="TDO25846.1"/>
    <property type="molecule type" value="Genomic_DNA"/>
</dbReference>
<gene>
    <name evidence="2" type="ORF">BC659_2770</name>
</gene>
<evidence type="ECO:0000313" key="3">
    <source>
        <dbReference type="Proteomes" id="UP000295741"/>
    </source>
</evidence>
<dbReference type="Proteomes" id="UP000295741">
    <property type="component" value="Unassembled WGS sequence"/>
</dbReference>
<evidence type="ECO:0008006" key="4">
    <source>
        <dbReference type="Google" id="ProtNLM"/>
    </source>
</evidence>
<dbReference type="Gene3D" id="3.10.450.360">
    <property type="match status" value="1"/>
</dbReference>
<dbReference type="OrthoDB" id="664943at2"/>
<evidence type="ECO:0000313" key="2">
    <source>
        <dbReference type="EMBL" id="TDO25846.1"/>
    </source>
</evidence>